<evidence type="ECO:0000256" key="2">
    <source>
        <dbReference type="SAM" id="SignalP"/>
    </source>
</evidence>
<protein>
    <submittedName>
        <fullName evidence="3">Uncharacterized protein</fullName>
    </submittedName>
</protein>
<feature type="chain" id="PRO_5040448530" evidence="2">
    <location>
        <begin position="20"/>
        <end position="141"/>
    </location>
</feature>
<evidence type="ECO:0000313" key="3">
    <source>
        <dbReference type="EMBL" id="UTX42343.1"/>
    </source>
</evidence>
<proteinExistence type="predicted"/>
<feature type="region of interest" description="Disordered" evidence="1">
    <location>
        <begin position="118"/>
        <end position="141"/>
    </location>
</feature>
<reference evidence="3" key="1">
    <citation type="submission" date="2021-05" db="EMBL/GenBank/DDBJ databases">
        <title>Encephalitozoon hellem ATCC 50604 Complete Genome.</title>
        <authorList>
            <person name="Mascarenhas dos Santos A.C."/>
            <person name="Julian A.T."/>
            <person name="Pombert J.-F."/>
        </authorList>
    </citation>
    <scope>NUCLEOTIDE SEQUENCE</scope>
    <source>
        <strain evidence="3">ATCC 50604</strain>
    </source>
</reference>
<feature type="compositionally biased region" description="Basic and acidic residues" evidence="1">
    <location>
        <begin position="127"/>
        <end position="141"/>
    </location>
</feature>
<organism evidence="3 4">
    <name type="scientific">Encephalitozoon hellem</name>
    <name type="common">Microsporidian parasite</name>
    <dbReference type="NCBI Taxonomy" id="27973"/>
    <lineage>
        <taxon>Eukaryota</taxon>
        <taxon>Fungi</taxon>
        <taxon>Fungi incertae sedis</taxon>
        <taxon>Microsporidia</taxon>
        <taxon>Unikaryonidae</taxon>
        <taxon>Encephalitozoon</taxon>
    </lineage>
</organism>
<feature type="region of interest" description="Disordered" evidence="1">
    <location>
        <begin position="76"/>
        <end position="98"/>
    </location>
</feature>
<evidence type="ECO:0000256" key="1">
    <source>
        <dbReference type="SAM" id="MobiDB-lite"/>
    </source>
</evidence>
<dbReference type="EMBL" id="CP075147">
    <property type="protein sequence ID" value="UTX42343.1"/>
    <property type="molecule type" value="Genomic_DNA"/>
</dbReference>
<name>A0A9Q9C8L2_ENCHE</name>
<keyword evidence="2" id="KW-0732">Signal</keyword>
<accession>A0A9Q9C8L2</accession>
<dbReference type="AlphaFoldDB" id="A0A9Q9C8L2"/>
<gene>
    <name evidence="3" type="ORF">GPU96_01g00450</name>
</gene>
<feature type="signal peptide" evidence="2">
    <location>
        <begin position="1"/>
        <end position="19"/>
    </location>
</feature>
<evidence type="ECO:0000313" key="4">
    <source>
        <dbReference type="Proteomes" id="UP001059546"/>
    </source>
</evidence>
<dbReference type="Proteomes" id="UP001059546">
    <property type="component" value="Chromosome I"/>
</dbReference>
<sequence>MKLYGVVTLCLSLLVTCTSEVSQQAADATRSIQRPYEKVVEHGKTCVGKVCSLLERGKSMLYTRIKNVMSSIRSRSEKAQEVVGPENMQGSEEEAFDLSPEDIEKLIEEIKKKLAGYMDVTGEQSEEEKKEEEKEEEKKEL</sequence>